<reference evidence="3" key="1">
    <citation type="submission" date="2016-10" db="EMBL/GenBank/DDBJ databases">
        <authorList>
            <person name="Varghese N."/>
            <person name="Submissions S."/>
        </authorList>
    </citation>
    <scope>NUCLEOTIDE SEQUENCE [LARGE SCALE GENOMIC DNA]</scope>
    <source>
        <strain evidence="3">DSM 24499</strain>
    </source>
</reference>
<dbReference type="SUPFAM" id="SSF52540">
    <property type="entry name" value="P-loop containing nucleoside triphosphate hydrolases"/>
    <property type="match status" value="1"/>
</dbReference>
<name>A0A1I1IS70_9FLAO</name>
<dbReference type="SMART" id="SM00382">
    <property type="entry name" value="AAA"/>
    <property type="match status" value="1"/>
</dbReference>
<dbReference type="PANTHER" id="PTHR37291">
    <property type="entry name" value="5-METHYLCYTOSINE-SPECIFIC RESTRICTION ENZYME B"/>
    <property type="match status" value="1"/>
</dbReference>
<dbReference type="Proteomes" id="UP000199438">
    <property type="component" value="Unassembled WGS sequence"/>
</dbReference>
<dbReference type="Pfam" id="PF07728">
    <property type="entry name" value="AAA_5"/>
    <property type="match status" value="1"/>
</dbReference>
<dbReference type="Gene3D" id="3.40.50.300">
    <property type="entry name" value="P-loop containing nucleotide triphosphate hydrolases"/>
    <property type="match status" value="2"/>
</dbReference>
<evidence type="ECO:0000313" key="2">
    <source>
        <dbReference type="EMBL" id="SFC39055.1"/>
    </source>
</evidence>
<dbReference type="PANTHER" id="PTHR37291:SF1">
    <property type="entry name" value="TYPE IV METHYL-DIRECTED RESTRICTION ENZYME ECOKMCRB SUBUNIT"/>
    <property type="match status" value="1"/>
</dbReference>
<dbReference type="STRING" id="1334022.SAMN04487907_10444"/>
<protein>
    <submittedName>
        <fullName evidence="2">5-methylcytosine-specific restriction enzyme B</fullName>
    </submittedName>
</protein>
<sequence>MPDKTINDFSSNKEFLSILFQDIKSDLIDENHPLINHNWLDKNTESYRLISIIPKDSEIQLLELHFELCRYANDICFEIHPEGNFIEKQRFSKLAQSFVKDFSEYSLINWSVGGKVDKSKLQNKKIVPKKKFNYSFKAQDYYKTKDALKLQLKALYRDFLPTLENYIALKLENKMDKNEINFLKVLNQFKDEEKIYFFSFLDKIVDHLDLKPNDLKINYSIAENRLNFIVGQRYCWNLYNSHDCRYAAISVQKISDNSKNYKGNPPQPFFNKLLDFEKVISNQNDILEATRKEYVGSVKSSYDSNNDYFEKAVFDLDYRKKIMGKKIISDYNLNPDREKKLQKNLNTILYGPPGTGKTYKTKELAVQITNPNFKLSDSDNLEQRKSLVVEYDRLFENGQIVFTTFHQSYSYEDFVEGIKPKTTEDKRVIYDYLPGIFRRICDKAKTNWLEHIKGNNSELNFDDAFQRLQEEWEENEDIEFSLRTEGKEYKIIGFTETSIQFKKSSGGTGHTLSISTLRDAYYGKREIRSTGLGIYYPGILKRLKSYKNNTSEIESHKRMESPNLQNYVIIIDEINRGNVSAIFGELITLLESDKRLGKEEEIILDLPYSKEKFTVPSNVYIIGTMNTADRSVEALDTALRRRFAFEEVMPNPDLLAELDFSDINLSEVLKTINDRIEVLLDRDHTIGHSYFLKITSLEDLKEVFENKIIPLLQEYFYNDYEKIALILGEGFVKRNEAKVKFAEFDAIDVPEETVSYELKSIEDISEAIKALLNK</sequence>
<evidence type="ECO:0000313" key="3">
    <source>
        <dbReference type="Proteomes" id="UP000199438"/>
    </source>
</evidence>
<keyword evidence="3" id="KW-1185">Reference proteome</keyword>
<dbReference type="InterPro" id="IPR027417">
    <property type="entry name" value="P-loop_NTPase"/>
</dbReference>
<proteinExistence type="predicted"/>
<dbReference type="InterPro" id="IPR011704">
    <property type="entry name" value="ATPase_dyneun-rel_AAA"/>
</dbReference>
<accession>A0A1I1IS70</accession>
<dbReference type="RefSeq" id="WP_092542440.1">
    <property type="nucleotide sequence ID" value="NZ_FOKV01000004.1"/>
</dbReference>
<dbReference type="EMBL" id="FOKV01000004">
    <property type="protein sequence ID" value="SFC39055.1"/>
    <property type="molecule type" value="Genomic_DNA"/>
</dbReference>
<dbReference type="InterPro" id="IPR052934">
    <property type="entry name" value="Methyl-DNA_Rec/Restrict_Enz"/>
</dbReference>
<dbReference type="GO" id="GO:0016887">
    <property type="term" value="F:ATP hydrolysis activity"/>
    <property type="evidence" value="ECO:0007669"/>
    <property type="project" value="InterPro"/>
</dbReference>
<evidence type="ECO:0000259" key="1">
    <source>
        <dbReference type="SMART" id="SM00382"/>
    </source>
</evidence>
<dbReference type="AlphaFoldDB" id="A0A1I1IS70"/>
<dbReference type="OrthoDB" id="9781481at2"/>
<feature type="domain" description="AAA+ ATPase" evidence="1">
    <location>
        <begin position="343"/>
        <end position="653"/>
    </location>
</feature>
<dbReference type="GO" id="GO:0005524">
    <property type="term" value="F:ATP binding"/>
    <property type="evidence" value="ECO:0007669"/>
    <property type="project" value="InterPro"/>
</dbReference>
<dbReference type="InterPro" id="IPR003593">
    <property type="entry name" value="AAA+_ATPase"/>
</dbReference>
<gene>
    <name evidence="2" type="ORF">SAMN04487907_10444</name>
</gene>
<organism evidence="2 3">
    <name type="scientific">Zunongwangia mangrovi</name>
    <dbReference type="NCBI Taxonomy" id="1334022"/>
    <lineage>
        <taxon>Bacteria</taxon>
        <taxon>Pseudomonadati</taxon>
        <taxon>Bacteroidota</taxon>
        <taxon>Flavobacteriia</taxon>
        <taxon>Flavobacteriales</taxon>
        <taxon>Flavobacteriaceae</taxon>
        <taxon>Zunongwangia</taxon>
    </lineage>
</organism>